<organism evidence="3">
    <name type="scientific">Oikopleura dioica</name>
    <name type="common">Tunicate</name>
    <dbReference type="NCBI Taxonomy" id="34765"/>
    <lineage>
        <taxon>Eukaryota</taxon>
        <taxon>Metazoa</taxon>
        <taxon>Chordata</taxon>
        <taxon>Tunicata</taxon>
        <taxon>Appendicularia</taxon>
        <taxon>Copelata</taxon>
        <taxon>Oikopleuridae</taxon>
        <taxon>Oikopleura</taxon>
    </lineage>
</organism>
<dbReference type="PANTHER" id="PTHR37456">
    <property type="entry name" value="SI:CH211-266K2.1"/>
    <property type="match status" value="1"/>
</dbReference>
<dbReference type="Pfam" id="PF00092">
    <property type="entry name" value="VWA"/>
    <property type="match status" value="1"/>
</dbReference>
<feature type="region of interest" description="Disordered" evidence="1">
    <location>
        <begin position="316"/>
        <end position="414"/>
    </location>
</feature>
<dbReference type="Gene3D" id="3.40.50.410">
    <property type="entry name" value="von Willebrand factor, type A domain"/>
    <property type="match status" value="1"/>
</dbReference>
<dbReference type="Proteomes" id="UP000001307">
    <property type="component" value="Unassembled WGS sequence"/>
</dbReference>
<dbReference type="SUPFAM" id="SSF53300">
    <property type="entry name" value="vWA-like"/>
    <property type="match status" value="1"/>
</dbReference>
<dbReference type="InterPro" id="IPR036465">
    <property type="entry name" value="vWFA_dom_sf"/>
</dbReference>
<evidence type="ECO:0000313" key="3">
    <source>
        <dbReference type="EMBL" id="CBY15819.1"/>
    </source>
</evidence>
<accession>E4Y1S5</accession>
<dbReference type="PANTHER" id="PTHR37456:SF6">
    <property type="entry name" value="COLLAGEN ALPHA-1(XXIII) CHAIN-LIKE ISOFORM X2"/>
    <property type="match status" value="1"/>
</dbReference>
<dbReference type="PROSITE" id="PS50234">
    <property type="entry name" value="VWFA"/>
    <property type="match status" value="1"/>
</dbReference>
<feature type="compositionally biased region" description="Low complexity" evidence="1">
    <location>
        <begin position="346"/>
        <end position="355"/>
    </location>
</feature>
<proteinExistence type="predicted"/>
<evidence type="ECO:0000259" key="2">
    <source>
        <dbReference type="PROSITE" id="PS50234"/>
    </source>
</evidence>
<dbReference type="InterPro" id="IPR002035">
    <property type="entry name" value="VWF_A"/>
</dbReference>
<dbReference type="OrthoDB" id="8939548at2759"/>
<feature type="compositionally biased region" description="Basic and acidic residues" evidence="1">
    <location>
        <begin position="384"/>
        <end position="396"/>
    </location>
</feature>
<dbReference type="AlphaFoldDB" id="E4Y1S5"/>
<dbReference type="InterPro" id="IPR050938">
    <property type="entry name" value="Collagen_Structural_Proteins"/>
</dbReference>
<evidence type="ECO:0000313" key="4">
    <source>
        <dbReference type="Proteomes" id="UP000001307"/>
    </source>
</evidence>
<feature type="domain" description="VWFA" evidence="2">
    <location>
        <begin position="110"/>
        <end position="237"/>
    </location>
</feature>
<protein>
    <recommendedName>
        <fullName evidence="2">VWFA domain-containing protein</fullName>
    </recommendedName>
</protein>
<dbReference type="InParanoid" id="E4Y1S5"/>
<evidence type="ECO:0000256" key="1">
    <source>
        <dbReference type="SAM" id="MobiDB-lite"/>
    </source>
</evidence>
<sequence>MKITGFLNIGIASALLPAKITRRKRIYKNLNIQNDDPDTFSSDYSSFVPVTFNEFSGPVLSSVSSSDSFEDSVFERDENCTDPNDAICEPEEQTCTAETKKENNCSCDCVQTMVKKIDRDFGIGPEKARISIIQYSKDTEVVTNFIEAASYTLEMLVSKARNLEMDKFVAQGSYVTNGLKNVIENFAGARENSKRVLLTITDGYNHPSVSVIAIKEAMNLLHDALEVDVHTIARGDHSIMTEDECAAHMSSVQAVEICKKRAATLRYLNGNDPHIDKYTDAWAAKTFVDNVISLCPKREKEQIHCDCECPLPTGCEGKQGRTGFPGEQGRVGETGCQGMDGKPGKEGPVGPVGPNGASGRDGQPGHPGPKGEAGKIAVHGTHGPRGEPGKTGEKGVKGVHGPTGEPGICGERGIPGEQGRCGIKGMPGNHGPKGKAGYMDSHELKRQVFEILDNLKPQ</sequence>
<gene>
    <name evidence="3" type="ORF">GSOID_T00014140001</name>
</gene>
<dbReference type="EMBL" id="FN653684">
    <property type="protein sequence ID" value="CBY15819.1"/>
    <property type="molecule type" value="Genomic_DNA"/>
</dbReference>
<reference evidence="3" key="1">
    <citation type="journal article" date="2010" name="Science">
        <title>Plasticity of animal genome architecture unmasked by rapid evolution of a pelagic tunicate.</title>
        <authorList>
            <person name="Denoeud F."/>
            <person name="Henriet S."/>
            <person name="Mungpakdee S."/>
            <person name="Aury J.M."/>
            <person name="Da Silva C."/>
            <person name="Brinkmann H."/>
            <person name="Mikhaleva J."/>
            <person name="Olsen L.C."/>
            <person name="Jubin C."/>
            <person name="Canestro C."/>
            <person name="Bouquet J.M."/>
            <person name="Danks G."/>
            <person name="Poulain J."/>
            <person name="Campsteijn C."/>
            <person name="Adamski M."/>
            <person name="Cross I."/>
            <person name="Yadetie F."/>
            <person name="Muffato M."/>
            <person name="Louis A."/>
            <person name="Butcher S."/>
            <person name="Tsagkogeorga G."/>
            <person name="Konrad A."/>
            <person name="Singh S."/>
            <person name="Jensen M.F."/>
            <person name="Cong E.H."/>
            <person name="Eikeseth-Otteraa H."/>
            <person name="Noel B."/>
            <person name="Anthouard V."/>
            <person name="Porcel B.M."/>
            <person name="Kachouri-Lafond R."/>
            <person name="Nishino A."/>
            <person name="Ugolini M."/>
            <person name="Chourrout P."/>
            <person name="Nishida H."/>
            <person name="Aasland R."/>
            <person name="Huzurbazar S."/>
            <person name="Westhof E."/>
            <person name="Delsuc F."/>
            <person name="Lehrach H."/>
            <person name="Reinhardt R."/>
            <person name="Weissenbach J."/>
            <person name="Roy S.W."/>
            <person name="Artiguenave F."/>
            <person name="Postlethwait J.H."/>
            <person name="Manak J.R."/>
            <person name="Thompson E.M."/>
            <person name="Jaillon O."/>
            <person name="Du Pasquier L."/>
            <person name="Boudinot P."/>
            <person name="Liberles D.A."/>
            <person name="Volff J.N."/>
            <person name="Philippe H."/>
            <person name="Lenhard B."/>
            <person name="Roest Crollius H."/>
            <person name="Wincker P."/>
            <person name="Chourrout D."/>
        </authorList>
    </citation>
    <scope>NUCLEOTIDE SEQUENCE [LARGE SCALE GENOMIC DNA]</scope>
</reference>
<name>E4Y1S5_OIKDI</name>
<keyword evidence="4" id="KW-1185">Reference proteome</keyword>